<dbReference type="EMBL" id="JAVDRD010000004">
    <property type="protein sequence ID" value="MDR6510976.1"/>
    <property type="molecule type" value="Genomic_DNA"/>
</dbReference>
<feature type="chain" id="PRO_5046314358" evidence="1">
    <location>
        <begin position="22"/>
        <end position="401"/>
    </location>
</feature>
<proteinExistence type="predicted"/>
<dbReference type="Gene3D" id="3.40.50.1110">
    <property type="entry name" value="SGNH hydrolase"/>
    <property type="match status" value="1"/>
</dbReference>
<dbReference type="PANTHER" id="PTHR43784:SF2">
    <property type="entry name" value="GDSL-LIKE LIPASE_ACYLHYDROLASE, PUTATIVE (AFU_ORTHOLOGUE AFUA_2G00820)-RELATED"/>
    <property type="match status" value="1"/>
</dbReference>
<evidence type="ECO:0000313" key="3">
    <source>
        <dbReference type="EMBL" id="MDR6510976.1"/>
    </source>
</evidence>
<keyword evidence="4" id="KW-1185">Reference proteome</keyword>
<organism evidence="3 4">
    <name type="scientific">Novosphingobium capsulatum</name>
    <dbReference type="NCBI Taxonomy" id="13688"/>
    <lineage>
        <taxon>Bacteria</taxon>
        <taxon>Pseudomonadati</taxon>
        <taxon>Pseudomonadota</taxon>
        <taxon>Alphaproteobacteria</taxon>
        <taxon>Sphingomonadales</taxon>
        <taxon>Sphingomonadaceae</taxon>
        <taxon>Novosphingobium</taxon>
    </lineage>
</organism>
<dbReference type="CDD" id="cd01830">
    <property type="entry name" value="XynE_like"/>
    <property type="match status" value="1"/>
</dbReference>
<dbReference type="InterPro" id="IPR036514">
    <property type="entry name" value="SGNH_hydro_sf"/>
</dbReference>
<name>A0ABU1MKW0_9SPHN</name>
<gene>
    <name evidence="3" type="ORF">J2792_001848</name>
</gene>
<dbReference type="PANTHER" id="PTHR43784">
    <property type="entry name" value="GDSL-LIKE LIPASE/ACYLHYDROLASE, PUTATIVE (AFU_ORTHOLOGUE AFUA_2G00820)-RELATED"/>
    <property type="match status" value="1"/>
</dbReference>
<dbReference type="InterPro" id="IPR053140">
    <property type="entry name" value="GDSL_Rv0518-like"/>
</dbReference>
<dbReference type="SUPFAM" id="SSF52266">
    <property type="entry name" value="SGNH hydrolase"/>
    <property type="match status" value="1"/>
</dbReference>
<feature type="domain" description="SGNH hydrolase-type esterase" evidence="2">
    <location>
        <begin position="200"/>
        <end position="389"/>
    </location>
</feature>
<dbReference type="InterPro" id="IPR013830">
    <property type="entry name" value="SGNH_hydro"/>
</dbReference>
<evidence type="ECO:0000256" key="1">
    <source>
        <dbReference type="SAM" id="SignalP"/>
    </source>
</evidence>
<accession>A0ABU1MKW0</accession>
<evidence type="ECO:0000313" key="4">
    <source>
        <dbReference type="Proteomes" id="UP001184150"/>
    </source>
</evidence>
<sequence>MAVRAAALIVAAFAAGAPAGAQVWRASWTASPAPSLQAGPGVPPEFVSPVIANQTIVQVIRLSAGGDAVRLRLSNEFGAAPLHIGRVTVRLLDAAGAKTVGEPRVVTANGNADFTVAPGSPLVSDAIAIHVPARAQLSVAIYVADEKVACTCHADGQAYTLLSPPGDYTTRAFTPASRSPARPFLTAVEVQGAPGRVIAALGDSITDGYMSTPGADRRWPDFFAARLHGAADVASAAVINVGISGNRVLAPDPVAIFGVPALARIDRDVFAMTGVTDLIVLEGINDIGSAPETPAAALIAAYQQITARAHAHGIKVHLATIPPFEGADYYSEAGEATRQAVNAWIRNNPGDGPVIDFDAVIRDPLRPKRMRTDLQSGDWLHPNDAGYQAMADAIAIDMFRK</sequence>
<dbReference type="Pfam" id="PF13472">
    <property type="entry name" value="Lipase_GDSL_2"/>
    <property type="match status" value="1"/>
</dbReference>
<keyword evidence="1" id="KW-0732">Signal</keyword>
<comment type="caution">
    <text evidence="3">The sequence shown here is derived from an EMBL/GenBank/DDBJ whole genome shotgun (WGS) entry which is preliminary data.</text>
</comment>
<reference evidence="3 4" key="1">
    <citation type="submission" date="2023-07" db="EMBL/GenBank/DDBJ databases">
        <title>Sorghum-associated microbial communities from plants grown in Nebraska, USA.</title>
        <authorList>
            <person name="Schachtman D."/>
        </authorList>
    </citation>
    <scope>NUCLEOTIDE SEQUENCE [LARGE SCALE GENOMIC DNA]</scope>
    <source>
        <strain evidence="3 4">DS1027</strain>
    </source>
</reference>
<dbReference type="Proteomes" id="UP001184150">
    <property type="component" value="Unassembled WGS sequence"/>
</dbReference>
<evidence type="ECO:0000259" key="2">
    <source>
        <dbReference type="Pfam" id="PF13472"/>
    </source>
</evidence>
<protein>
    <submittedName>
        <fullName evidence="3">Lysophospholipase L1-like esterase</fullName>
    </submittedName>
</protein>
<feature type="signal peptide" evidence="1">
    <location>
        <begin position="1"/>
        <end position="21"/>
    </location>
</feature>